<dbReference type="AlphaFoldDB" id="A0A0B2R8B7"/>
<dbReference type="Proteomes" id="UP000053555">
    <property type="component" value="Unassembled WGS sequence"/>
</dbReference>
<name>A0A0B2R8B7_GLYSO</name>
<protein>
    <submittedName>
        <fullName evidence="1">Uncharacterized protein</fullName>
    </submittedName>
</protein>
<dbReference type="PANTHER" id="PTHR47122:SF4">
    <property type="entry name" value="TRF-LIKE 3"/>
    <property type="match status" value="1"/>
</dbReference>
<proteinExistence type="predicted"/>
<evidence type="ECO:0000313" key="1">
    <source>
        <dbReference type="EMBL" id="KHN29760.1"/>
    </source>
</evidence>
<dbReference type="PANTHER" id="PTHR47122">
    <property type="entry name" value="MYB-LIKE DNA-BINDING DOMAIN CONTAINING PROTEIN, EXPRESSED"/>
    <property type="match status" value="1"/>
</dbReference>
<dbReference type="EMBL" id="KN652220">
    <property type="protein sequence ID" value="KHN29760.1"/>
    <property type="molecule type" value="Genomic_DNA"/>
</dbReference>
<accession>A0A0B2R8B7</accession>
<organism evidence="1">
    <name type="scientific">Glycine soja</name>
    <name type="common">Wild soybean</name>
    <dbReference type="NCBI Taxonomy" id="3848"/>
    <lineage>
        <taxon>Eukaryota</taxon>
        <taxon>Viridiplantae</taxon>
        <taxon>Streptophyta</taxon>
        <taxon>Embryophyta</taxon>
        <taxon>Tracheophyta</taxon>
        <taxon>Spermatophyta</taxon>
        <taxon>Magnoliopsida</taxon>
        <taxon>eudicotyledons</taxon>
        <taxon>Gunneridae</taxon>
        <taxon>Pentapetalae</taxon>
        <taxon>rosids</taxon>
        <taxon>fabids</taxon>
        <taxon>Fabales</taxon>
        <taxon>Fabaceae</taxon>
        <taxon>Papilionoideae</taxon>
        <taxon>50 kb inversion clade</taxon>
        <taxon>NPAAA clade</taxon>
        <taxon>indigoferoid/millettioid clade</taxon>
        <taxon>Phaseoleae</taxon>
        <taxon>Glycine</taxon>
        <taxon>Glycine subgen. Soja</taxon>
    </lineage>
</organism>
<reference evidence="1" key="1">
    <citation type="submission" date="2014-07" db="EMBL/GenBank/DDBJ databases">
        <title>Identification of a novel salt tolerance gene in wild soybean by whole-genome sequencing.</title>
        <authorList>
            <person name="Lam H.-M."/>
            <person name="Qi X."/>
            <person name="Li M.-W."/>
            <person name="Liu X."/>
            <person name="Xie M."/>
            <person name="Ni M."/>
            <person name="Xu X."/>
        </authorList>
    </citation>
    <scope>NUCLEOTIDE SEQUENCE [LARGE SCALE GENOMIC DNA]</scope>
    <source>
        <tissue evidence="1">Root</tissue>
    </source>
</reference>
<gene>
    <name evidence="1" type="ORF">glysoja_035446</name>
</gene>
<sequence>MMGVDDEMVSKLQILQKVKEEKQRISCGSPAHSHVNIDSQCSADKFPVMDGKVQSETPCQEIPSIASSLNYTHSNQSGSIDQCSRPSEGVIESGSSASAVYSNLKPDLSMSDGEICLDKLSIRELHELFKVTFGRETTVKDKQWLKRRIAMSLTNSCDVSATTFIIKNNKIVRKFEEESSGNMNAGSLISSGNMTEEEDVNFKDSSAVNACGIEDNQVVSETRPKIGLEDENYQTGQRAAKTNCMNIVGGIEAYLEGGFLCSSYMDFQPLKLMFQEFKDKLIELVNLLFMRIVQVAITIYKTSL</sequence>